<evidence type="ECO:0000313" key="3">
    <source>
        <dbReference type="EMBL" id="SJM34731.1"/>
    </source>
</evidence>
<sequence length="374" mass="41665">MSEVATPRRKSLLEHFSAIKDNRQSCKVMYPLSEVLLLVVCGTMAACDDYDDIVLWGNRHLDFLRRLQPYHFSIPCADWLRVVMNRIGPDLFASCFLAFVAERLPEAVGQIAIDGKTSRRSHDRGRGQAALHLVSAYATTHSLVLGQRAVADKSNEITAIPLLLQELAASGALAGSVVSIDAMGCQSDIAETIVDLGGDYLLATKDNQKTAHAEIQLYFDAAPVDEIDALTEVEKGHGRIETRRHLVSQRVDWMSGRRRYPDEPRFKGLSTIAMVETRIETGAEVRVERRCYISSRILTAKTFAEAARAHWGIENGLHWVLDVQFKEDQSRLRRGHGATNMAMVRHLALNLIRAMPGKQSIKGKRKLEPGIPTT</sequence>
<keyword evidence="4" id="KW-1185">Reference proteome</keyword>
<dbReference type="GO" id="GO:0004803">
    <property type="term" value="F:transposase activity"/>
    <property type="evidence" value="ECO:0007669"/>
    <property type="project" value="InterPro"/>
</dbReference>
<dbReference type="InterPro" id="IPR032806">
    <property type="entry name" value="YbfD_N"/>
</dbReference>
<dbReference type="GO" id="GO:0006313">
    <property type="term" value="P:DNA transposition"/>
    <property type="evidence" value="ECO:0007669"/>
    <property type="project" value="InterPro"/>
</dbReference>
<evidence type="ECO:0000259" key="2">
    <source>
        <dbReference type="Pfam" id="PF13808"/>
    </source>
</evidence>
<dbReference type="InterPro" id="IPR002559">
    <property type="entry name" value="Transposase_11"/>
</dbReference>
<dbReference type="InterPro" id="IPR051698">
    <property type="entry name" value="Transposase_11-like"/>
</dbReference>
<organism evidence="3 4">
    <name type="scientific">Mesorhizobium delmotii</name>
    <dbReference type="NCBI Taxonomy" id="1631247"/>
    <lineage>
        <taxon>Bacteria</taxon>
        <taxon>Pseudomonadati</taxon>
        <taxon>Pseudomonadota</taxon>
        <taxon>Alphaproteobacteria</taxon>
        <taxon>Hyphomicrobiales</taxon>
        <taxon>Phyllobacteriaceae</taxon>
        <taxon>Mesorhizobium</taxon>
    </lineage>
</organism>
<dbReference type="GO" id="GO:0003677">
    <property type="term" value="F:DNA binding"/>
    <property type="evidence" value="ECO:0007669"/>
    <property type="project" value="InterPro"/>
</dbReference>
<dbReference type="AlphaFoldDB" id="A0A2P9AUE7"/>
<dbReference type="NCBIfam" id="NF033564">
    <property type="entry name" value="transpos_ISAs1"/>
    <property type="match status" value="1"/>
</dbReference>
<dbReference type="Proteomes" id="UP000245698">
    <property type="component" value="Unassembled WGS sequence"/>
</dbReference>
<name>A0A2P9AUE7_9HYPH</name>
<dbReference type="PANTHER" id="PTHR30298:SF0">
    <property type="entry name" value="PROTEIN YBFL-RELATED"/>
    <property type="match status" value="1"/>
</dbReference>
<reference evidence="4" key="1">
    <citation type="submission" date="2016-12" db="EMBL/GenBank/DDBJ databases">
        <authorList>
            <person name="Brunel B."/>
        </authorList>
    </citation>
    <scope>NUCLEOTIDE SEQUENCE [LARGE SCALE GENOMIC DNA]</scope>
</reference>
<dbReference type="Pfam" id="PF13808">
    <property type="entry name" value="DDE_Tnp_1_assoc"/>
    <property type="match status" value="1"/>
</dbReference>
<dbReference type="EMBL" id="FUIG01000059">
    <property type="protein sequence ID" value="SJM34731.1"/>
    <property type="molecule type" value="Genomic_DNA"/>
</dbReference>
<gene>
    <name evidence="3" type="ORF">BQ8482_50001</name>
</gene>
<evidence type="ECO:0000313" key="4">
    <source>
        <dbReference type="Proteomes" id="UP000245698"/>
    </source>
</evidence>
<protein>
    <submittedName>
        <fullName evidence="3">Transposase</fullName>
    </submittedName>
</protein>
<feature type="domain" description="Transposase IS4-like" evidence="1">
    <location>
        <begin position="111"/>
        <end position="351"/>
    </location>
</feature>
<accession>A0A2P9AUE7</accession>
<dbReference type="InterPro" id="IPR047647">
    <property type="entry name" value="ISAs1_transpos"/>
</dbReference>
<dbReference type="Pfam" id="PF01609">
    <property type="entry name" value="DDE_Tnp_1"/>
    <property type="match status" value="1"/>
</dbReference>
<evidence type="ECO:0000259" key="1">
    <source>
        <dbReference type="Pfam" id="PF01609"/>
    </source>
</evidence>
<feature type="domain" description="H repeat-associated protein N-terminal" evidence="2">
    <location>
        <begin position="13"/>
        <end position="100"/>
    </location>
</feature>
<proteinExistence type="predicted"/>
<dbReference type="PANTHER" id="PTHR30298">
    <property type="entry name" value="H REPEAT-ASSOCIATED PREDICTED TRANSPOSASE"/>
    <property type="match status" value="1"/>
</dbReference>